<keyword evidence="7" id="KW-0443">Lipid metabolism</keyword>
<evidence type="ECO:0000259" key="14">
    <source>
        <dbReference type="PROSITE" id="PS50004"/>
    </source>
</evidence>
<feature type="compositionally biased region" description="Acidic residues" evidence="13">
    <location>
        <begin position="429"/>
        <end position="448"/>
    </location>
</feature>
<evidence type="ECO:0000256" key="8">
    <source>
        <dbReference type="ARBA" id="ARBA00023209"/>
    </source>
</evidence>
<keyword evidence="17" id="KW-1185">Reference proteome</keyword>
<feature type="compositionally biased region" description="Low complexity" evidence="13">
    <location>
        <begin position="988"/>
        <end position="1007"/>
    </location>
</feature>
<dbReference type="Gene3D" id="2.60.40.150">
    <property type="entry name" value="C2 domain"/>
    <property type="match status" value="2"/>
</dbReference>
<proteinExistence type="predicted"/>
<evidence type="ECO:0000256" key="2">
    <source>
        <dbReference type="ARBA" id="ARBA00005189"/>
    </source>
</evidence>
<feature type="domain" description="C2" evidence="14">
    <location>
        <begin position="15"/>
        <end position="158"/>
    </location>
</feature>
<dbReference type="Pfam" id="PF00168">
    <property type="entry name" value="C2"/>
    <property type="match status" value="3"/>
</dbReference>
<feature type="region of interest" description="Disordered" evidence="13">
    <location>
        <begin position="1"/>
        <end position="28"/>
    </location>
</feature>
<evidence type="ECO:0000256" key="7">
    <source>
        <dbReference type="ARBA" id="ARBA00023098"/>
    </source>
</evidence>
<evidence type="ECO:0000256" key="3">
    <source>
        <dbReference type="ARBA" id="ARBA00012243"/>
    </source>
</evidence>
<dbReference type="SUPFAM" id="SSF47473">
    <property type="entry name" value="EF-hand"/>
    <property type="match status" value="1"/>
</dbReference>
<dbReference type="GO" id="GO:0005509">
    <property type="term" value="F:calcium ion binding"/>
    <property type="evidence" value="ECO:0007669"/>
    <property type="project" value="InterPro"/>
</dbReference>
<gene>
    <name evidence="16" type="primary">PSD2</name>
    <name evidence="16" type="ORF">OC846_001288</name>
</gene>
<dbReference type="GO" id="GO:0004609">
    <property type="term" value="F:phosphatidylserine decarboxylase activity"/>
    <property type="evidence" value="ECO:0007669"/>
    <property type="project" value="UniProtKB-EC"/>
</dbReference>
<evidence type="ECO:0000256" key="6">
    <source>
        <dbReference type="ARBA" id="ARBA00022837"/>
    </source>
</evidence>
<dbReference type="InterPro" id="IPR035892">
    <property type="entry name" value="C2_domain_sf"/>
</dbReference>
<evidence type="ECO:0000256" key="13">
    <source>
        <dbReference type="SAM" id="MobiDB-lite"/>
    </source>
</evidence>
<dbReference type="NCBIfam" id="TIGR00163">
    <property type="entry name" value="PS_decarb"/>
    <property type="match status" value="1"/>
</dbReference>
<sequence>MTSSVPGAGQGAALPPSPGSPGHAPRSGAPLAVLRVQILAARNLAPMDRNGLADPFITVAFVGGALPPPTVQNNAKPSSSPAQQSQRRSTSVAPKTLNPQWPSAEATFDLPILPDWLGLVDEESGAPVPSNRRPRIAGRAASAALVPIRLTARGAAAGARAVRSRTPRPIIIGVKRRRQQKEAATAAAAAAAAATASAHAPGINQLELIPSRGSIALSRPHAALKAGIVSGIELVVWDKDRYTKNDYMGEVSVPVEMWAPALAASRLLASSVPGVSATAREGSDSIIWDEAQPFWVPLRSSRLNNKKKVTGELQLKIGLLSVPETSVDHERASPAPGPAAAPAELELPTLADVYQALLLARLDSDNASVRAVPADQSVGTAQASDPFLDDGLSSGSEDEDEESDDESEDEMEELESDDEGAQGSGSEESFYDTENEMEGTADDAEDDFYQSLGVAKPGGPGQKQDSVELVTSAKDAAVLNQASIIPPVEVPPTATEPGPLAAPAEASSATAANLPAPPTRPENKTRRSFRGLLSRPKSSRSASANSSLGGPAAVAAAAATTLDGGASQGDGKRRIPRLRKRTQDSQGLETGAAGADIEKRQGKGVRRKKTKAKKRRSRASRAGAEYSFKTEAGLDIIGIVMLEVKSANHLPRWKGMIGGFDMDPFAVISFGQKIYRTRVCRHTLNPVWDEKLLFHVRRYETNFQIKAAVYDWDRISSHDYCGGISLDVAELIAKAPTPDPETGLYAAALDLDQELSTYELPLEGVPDRDATNGAGETKVHHELASAAAGILNKLSIAHHGSPVLTLRAKFQPYAALRQRFWRQLLKQFDTDDSGTLSFLELSSMLDSLGATLSRETIMSWFENVGKNADVDSLTLDQAIAALEGEVRKPESQKRKAVSGFVGDSGAHTPMLLRDMGREASGSSASGLDVSGLQARVGDLKKPVLVPEMSIEPPTPVATEGASVWSGSSSQGVDPAIGGHARKIEHNDSSVSAASVQTGVSTTSTTSSEPSDIVRERIITLKKCPLCHMPRLSKKADGDVITHLAVCASQDWRRVDSLMVSNFVTASQAHRKWFTKVVNKISHGSYQLGANSANILAIDRRTGEICEEKMPVYVRLGIRLLYQGARSRMEGARIKRMLAAMSVKQGVKYDSPASKAEIPAFIAFHNLDITEVRDPLDSFATFNEFFYRRLKEGARPIDSPSDPNVLVSAADCRLMAFNTVTSATNIWVKGRDFTIERLLGDEFKSEAPKYTNGGGFCIFRLAPQDYHRFHCPADATVGRISRVDGQYYTVNPMAIRSAIDVYGENVREVVEFHSEQFGTFYVVCIGAMMVGSIGMEIKTGQQVKRGDPFGWFAFGGSTLCMVLPPGVCQFDEDLIENSNRALETLVRVGMRLGVATGAVANDAQ</sequence>
<evidence type="ECO:0000256" key="12">
    <source>
        <dbReference type="ARBA" id="ARBA00024326"/>
    </source>
</evidence>
<dbReference type="PROSITE" id="PS00018">
    <property type="entry name" value="EF_HAND_1"/>
    <property type="match status" value="1"/>
</dbReference>
<dbReference type="InterPro" id="IPR003817">
    <property type="entry name" value="PS_Dcarbxylase"/>
</dbReference>
<comment type="pathway">
    <text evidence="2">Lipid metabolism.</text>
</comment>
<name>A0AAN6JTX2_9BASI</name>
<feature type="region of interest" description="Disordered" evidence="13">
    <location>
        <begin position="68"/>
        <end position="102"/>
    </location>
</feature>
<reference evidence="16" key="1">
    <citation type="journal article" date="2023" name="PhytoFront">
        <title>Draft Genome Resources of Seven Strains of Tilletia horrida, Causal Agent of Kernel Smut of Rice.</title>
        <authorList>
            <person name="Khanal S."/>
            <person name="Antony Babu S."/>
            <person name="Zhou X.G."/>
        </authorList>
    </citation>
    <scope>NUCLEOTIDE SEQUENCE</scope>
    <source>
        <strain evidence="16">TX6</strain>
    </source>
</reference>
<dbReference type="InterPro" id="IPR033177">
    <property type="entry name" value="PSD-B"/>
</dbReference>
<evidence type="ECO:0000313" key="17">
    <source>
        <dbReference type="Proteomes" id="UP001176517"/>
    </source>
</evidence>
<dbReference type="Proteomes" id="UP001176517">
    <property type="component" value="Unassembled WGS sequence"/>
</dbReference>
<keyword evidence="5" id="KW-0210">Decarboxylase</keyword>
<dbReference type="EC" id="4.1.1.65" evidence="3"/>
<dbReference type="SMART" id="SM00239">
    <property type="entry name" value="C2"/>
    <property type="match status" value="2"/>
</dbReference>
<dbReference type="PROSITE" id="PS50004">
    <property type="entry name" value="C2"/>
    <property type="match status" value="2"/>
</dbReference>
<feature type="region of interest" description="Disordered" evidence="13">
    <location>
        <begin position="955"/>
        <end position="1010"/>
    </location>
</feature>
<dbReference type="PROSITE" id="PS50222">
    <property type="entry name" value="EF_HAND_2"/>
    <property type="match status" value="1"/>
</dbReference>
<feature type="region of interest" description="Disordered" evidence="13">
    <location>
        <begin position="483"/>
        <end position="548"/>
    </location>
</feature>
<dbReference type="CDD" id="cd00030">
    <property type="entry name" value="C2"/>
    <property type="match status" value="1"/>
</dbReference>
<dbReference type="Pfam" id="PF02666">
    <property type="entry name" value="PS_Dcarbxylase"/>
    <property type="match status" value="1"/>
</dbReference>
<feature type="domain" description="C2" evidence="14">
    <location>
        <begin position="616"/>
        <end position="741"/>
    </location>
</feature>
<dbReference type="GO" id="GO:0046474">
    <property type="term" value="P:glycerophospholipid biosynthetic process"/>
    <property type="evidence" value="ECO:0007669"/>
    <property type="project" value="UniProtKB-ARBA"/>
</dbReference>
<protein>
    <recommendedName>
        <fullName evidence="3">phosphatidylserine decarboxylase</fullName>
        <ecNumber evidence="3">4.1.1.65</ecNumber>
    </recommendedName>
</protein>
<keyword evidence="4" id="KW-0444">Lipid biosynthesis</keyword>
<organism evidence="16 17">
    <name type="scientific">Tilletia horrida</name>
    <dbReference type="NCBI Taxonomy" id="155126"/>
    <lineage>
        <taxon>Eukaryota</taxon>
        <taxon>Fungi</taxon>
        <taxon>Dikarya</taxon>
        <taxon>Basidiomycota</taxon>
        <taxon>Ustilaginomycotina</taxon>
        <taxon>Exobasidiomycetes</taxon>
        <taxon>Tilletiales</taxon>
        <taxon>Tilletiaceae</taxon>
        <taxon>Tilletia</taxon>
    </lineage>
</organism>
<keyword evidence="11" id="KW-0670">Pyruvate</keyword>
<comment type="caution">
    <text evidence="16">The sequence shown here is derived from an EMBL/GenBank/DDBJ whole genome shotgun (WGS) entry which is preliminary data.</text>
</comment>
<evidence type="ECO:0000256" key="1">
    <source>
        <dbReference type="ARBA" id="ARBA00001928"/>
    </source>
</evidence>
<dbReference type="CDD" id="cd00051">
    <property type="entry name" value="EFh"/>
    <property type="match status" value="1"/>
</dbReference>
<dbReference type="EMBL" id="JAPDMZ010000018">
    <property type="protein sequence ID" value="KAK0556194.1"/>
    <property type="molecule type" value="Genomic_DNA"/>
</dbReference>
<evidence type="ECO:0000256" key="10">
    <source>
        <dbReference type="ARBA" id="ARBA00023264"/>
    </source>
</evidence>
<dbReference type="InterPro" id="IPR011992">
    <property type="entry name" value="EF-hand-dom_pair"/>
</dbReference>
<feature type="region of interest" description="Disordered" evidence="13">
    <location>
        <begin position="373"/>
        <end position="469"/>
    </location>
</feature>
<evidence type="ECO:0000256" key="9">
    <source>
        <dbReference type="ARBA" id="ARBA00023239"/>
    </source>
</evidence>
<feature type="region of interest" description="Disordered" evidence="13">
    <location>
        <begin position="563"/>
        <end position="620"/>
    </location>
</feature>
<evidence type="ECO:0000259" key="15">
    <source>
        <dbReference type="PROSITE" id="PS50222"/>
    </source>
</evidence>
<keyword evidence="10" id="KW-1208">Phospholipid metabolism</keyword>
<dbReference type="PANTHER" id="PTHR10067:SF17">
    <property type="entry name" value="PHOSPHATIDYLSERINE DECARBOXYLASE PROENZYME 2"/>
    <property type="match status" value="1"/>
</dbReference>
<feature type="compositionally biased region" description="Low complexity" evidence="13">
    <location>
        <begin position="534"/>
        <end position="548"/>
    </location>
</feature>
<keyword evidence="8" id="KW-0594">Phospholipid biosynthesis</keyword>
<dbReference type="PANTHER" id="PTHR10067">
    <property type="entry name" value="PHOSPHATIDYLSERINE DECARBOXYLASE"/>
    <property type="match status" value="1"/>
</dbReference>
<feature type="compositionally biased region" description="Low complexity" evidence="13">
    <location>
        <begin position="77"/>
        <end position="91"/>
    </location>
</feature>
<dbReference type="InterPro" id="IPR000008">
    <property type="entry name" value="C2_dom"/>
</dbReference>
<dbReference type="Gene3D" id="1.10.238.10">
    <property type="entry name" value="EF-hand"/>
    <property type="match status" value="1"/>
</dbReference>
<feature type="compositionally biased region" description="Basic residues" evidence="13">
    <location>
        <begin position="602"/>
        <end position="619"/>
    </location>
</feature>
<accession>A0AAN6JTX2</accession>
<dbReference type="InterPro" id="IPR018247">
    <property type="entry name" value="EF_Hand_1_Ca_BS"/>
</dbReference>
<evidence type="ECO:0000256" key="11">
    <source>
        <dbReference type="ARBA" id="ARBA00023317"/>
    </source>
</evidence>
<feature type="domain" description="EF-hand" evidence="15">
    <location>
        <begin position="816"/>
        <end position="851"/>
    </location>
</feature>
<comment type="pathway">
    <text evidence="12">Phospholipid metabolism; phosphatidylethanolamine biosynthesis.</text>
</comment>
<feature type="compositionally biased region" description="Acidic residues" evidence="13">
    <location>
        <begin position="396"/>
        <end position="420"/>
    </location>
</feature>
<dbReference type="InterPro" id="IPR002048">
    <property type="entry name" value="EF_hand_dom"/>
</dbReference>
<keyword evidence="9 16" id="KW-0456">Lyase</keyword>
<keyword evidence="6" id="KW-0106">Calcium</keyword>
<evidence type="ECO:0000313" key="16">
    <source>
        <dbReference type="EMBL" id="KAK0556194.1"/>
    </source>
</evidence>
<evidence type="ECO:0000256" key="5">
    <source>
        <dbReference type="ARBA" id="ARBA00022793"/>
    </source>
</evidence>
<evidence type="ECO:0000256" key="4">
    <source>
        <dbReference type="ARBA" id="ARBA00022516"/>
    </source>
</evidence>
<feature type="compositionally biased region" description="Low complexity" evidence="13">
    <location>
        <begin position="491"/>
        <end position="514"/>
    </location>
</feature>
<dbReference type="SUPFAM" id="SSF49562">
    <property type="entry name" value="C2 domain (Calcium/lipid-binding domain, CaLB)"/>
    <property type="match status" value="2"/>
</dbReference>
<comment type="cofactor">
    <cofactor evidence="1">
        <name>pyruvate</name>
        <dbReference type="ChEBI" id="CHEBI:15361"/>
    </cofactor>
</comment>